<comment type="caution">
    <text evidence="1">The sequence shown here is derived from an EMBL/GenBank/DDBJ whole genome shotgun (WGS) entry which is preliminary data.</text>
</comment>
<evidence type="ECO:0000313" key="1">
    <source>
        <dbReference type="EMBL" id="KAA6347943.1"/>
    </source>
</evidence>
<protein>
    <submittedName>
        <fullName evidence="1">Uncharacterized protein</fullName>
    </submittedName>
</protein>
<dbReference type="AlphaFoldDB" id="A0A5J4SRJ6"/>
<proteinExistence type="predicted"/>
<reference evidence="1" key="1">
    <citation type="submission" date="2019-03" db="EMBL/GenBank/DDBJ databases">
        <title>Single cell metagenomics reveals metabolic interactions within the superorganism composed of flagellate Streblomastix strix and complex community of Bacteroidetes bacteria on its surface.</title>
        <authorList>
            <person name="Treitli S.C."/>
            <person name="Kolisko M."/>
            <person name="Husnik F."/>
            <person name="Keeling P."/>
            <person name="Hampl V."/>
        </authorList>
    </citation>
    <scope>NUCLEOTIDE SEQUENCE</scope>
    <source>
        <strain evidence="1">STM</strain>
    </source>
</reference>
<organism evidence="1">
    <name type="scientific">termite gut metagenome</name>
    <dbReference type="NCBI Taxonomy" id="433724"/>
    <lineage>
        <taxon>unclassified sequences</taxon>
        <taxon>metagenomes</taxon>
        <taxon>organismal metagenomes</taxon>
    </lineage>
</organism>
<evidence type="ECO:0000313" key="2">
    <source>
        <dbReference type="EMBL" id="KAA6347990.1"/>
    </source>
</evidence>
<dbReference type="EMBL" id="SNRY01000080">
    <property type="protein sequence ID" value="KAA6347990.1"/>
    <property type="molecule type" value="Genomic_DNA"/>
</dbReference>
<sequence length="332" mass="37488">MNVEQRPSEKEFSATMTDYIIDSDAGVTFAVKYNNKTILEEEYIPDADFKIKVRKLGKFCAQALWGQWCPGQTCLQSTVAGTFSFYVNGSLDTSSYVLFSRLQTNKQAATAVWLSEVNRKITRPGSKEYASMVIGTGQTVQVTVKKNDGTTTSARTLYTHTETLSPVTVDASLARIASLFTISQDLIRSYVLSVAGQSFEFPVDHTRYTEIWQFRCKNVYDMPEVLTAVGGLTVKGSNESETAAMFEVDRKFAVKVTDEYTAHSGVIFLQSDYKLWHNLLNAQEVQVYIAGVWYSIVITKHTYEREFRRSTLKAVEFSFRMANPEQNNLIEL</sequence>
<accession>A0A5J4SRJ6</accession>
<gene>
    <name evidence="1" type="ORF">EZS27_004555</name>
    <name evidence="2" type="ORF">EZS27_004602</name>
</gene>
<name>A0A5J4SRJ6_9ZZZZ</name>
<dbReference type="EMBL" id="SNRY01000080">
    <property type="protein sequence ID" value="KAA6347943.1"/>
    <property type="molecule type" value="Genomic_DNA"/>
</dbReference>